<reference evidence="2 3" key="1">
    <citation type="submission" date="2016-07" db="EMBL/GenBank/DDBJ databases">
        <title>Multiple horizontal gene transfer events from other fungi enriched the ability of initially mycotrophic Trichoderma (Ascomycota) to feed on dead plant biomass.</title>
        <authorList>
            <consortium name="DOE Joint Genome Institute"/>
            <person name="Aerts A."/>
            <person name="Atanasova L."/>
            <person name="Chenthamara K."/>
            <person name="Zhang J."/>
            <person name="Grujic M."/>
            <person name="Henrissat B."/>
            <person name="Kuo A."/>
            <person name="Salamov A."/>
            <person name="Lipzen A."/>
            <person name="Labutti K."/>
            <person name="Barry K."/>
            <person name="Miao Y."/>
            <person name="Rahimi M.J."/>
            <person name="Shen Q."/>
            <person name="Grigoriev I.V."/>
            <person name="Kubicek C.P."/>
            <person name="Druzhinina I.S."/>
        </authorList>
    </citation>
    <scope>NUCLEOTIDE SEQUENCE [LARGE SCALE GENOMIC DNA]</scope>
    <source>
        <strain evidence="2 3">CBS 226.95</strain>
    </source>
</reference>
<accession>A0A2T3ZZU7</accession>
<evidence type="ECO:0000313" key="2">
    <source>
        <dbReference type="EMBL" id="PTB50336.1"/>
    </source>
</evidence>
<name>A0A2T3ZZU7_TRIHA</name>
<evidence type="ECO:0000256" key="1">
    <source>
        <dbReference type="SAM" id="Phobius"/>
    </source>
</evidence>
<keyword evidence="1" id="KW-0812">Transmembrane</keyword>
<proteinExistence type="predicted"/>
<dbReference type="RefSeq" id="XP_024770013.1">
    <property type="nucleotide sequence ID" value="XM_024913778.1"/>
</dbReference>
<keyword evidence="1" id="KW-1133">Transmembrane helix</keyword>
<protein>
    <recommendedName>
        <fullName evidence="4">Transmembrane protein</fullName>
    </recommendedName>
</protein>
<evidence type="ECO:0000313" key="3">
    <source>
        <dbReference type="Proteomes" id="UP000241690"/>
    </source>
</evidence>
<dbReference type="AlphaFoldDB" id="A0A2T3ZZU7"/>
<keyword evidence="3" id="KW-1185">Reference proteome</keyword>
<organism evidence="2 3">
    <name type="scientific">Trichoderma harzianum CBS 226.95</name>
    <dbReference type="NCBI Taxonomy" id="983964"/>
    <lineage>
        <taxon>Eukaryota</taxon>
        <taxon>Fungi</taxon>
        <taxon>Dikarya</taxon>
        <taxon>Ascomycota</taxon>
        <taxon>Pezizomycotina</taxon>
        <taxon>Sordariomycetes</taxon>
        <taxon>Hypocreomycetidae</taxon>
        <taxon>Hypocreales</taxon>
        <taxon>Hypocreaceae</taxon>
        <taxon>Trichoderma</taxon>
    </lineage>
</organism>
<dbReference type="GeneID" id="36622341"/>
<gene>
    <name evidence="2" type="ORF">M431DRAFT_249977</name>
</gene>
<sequence>MEGRGKRMRDGITGRGDGEENCLGGTLCGLFLSFILYFVSLLIAIGGLFRFLRPDRWSWGGRGGLLFLMLEPKRYIRRRHKTNRSSVFVRRLFIPFLPLQEKIFTVSCVLVIQDEVSC</sequence>
<dbReference type="Proteomes" id="UP000241690">
    <property type="component" value="Unassembled WGS sequence"/>
</dbReference>
<keyword evidence="1" id="KW-0472">Membrane</keyword>
<evidence type="ECO:0008006" key="4">
    <source>
        <dbReference type="Google" id="ProtNLM"/>
    </source>
</evidence>
<dbReference type="EMBL" id="KZ679688">
    <property type="protein sequence ID" value="PTB50336.1"/>
    <property type="molecule type" value="Genomic_DNA"/>
</dbReference>
<feature type="transmembrane region" description="Helical" evidence="1">
    <location>
        <begin position="21"/>
        <end position="45"/>
    </location>
</feature>